<evidence type="ECO:0000313" key="2">
    <source>
        <dbReference type="Proteomes" id="UP000199518"/>
    </source>
</evidence>
<reference evidence="2" key="1">
    <citation type="submission" date="2016-10" db="EMBL/GenBank/DDBJ databases">
        <authorList>
            <person name="Varghese N."/>
            <person name="Submissions S."/>
        </authorList>
    </citation>
    <scope>NUCLEOTIDE SEQUENCE [LARGE SCALE GENOMIC DNA]</scope>
    <source>
        <strain evidence="2">DSM 26348</strain>
    </source>
</reference>
<sequence>MPTHTLHSVLLRSGSRGKIFRLLFGLLCIELCCIQRVDAEQPVVFGAVVVQLEGANGEVGNEIVSALNVVLRKELRFVQKVCQPSPEQLNDIRQAGMVEIQEISKLFAREPEFSVKWPDGRKQLCDALAKKIDAILPEQAAGRYRDELASREKAKQDAVVAMMVSIIDGKVGLTPQQAEQVDAAIRNSWQTEWSQSVAIFQYPRYAPLPDVKTIAKILTPHQLQVFKQTPNHGRLFLGWQAELGVQGWANGLEIDEVDD</sequence>
<protein>
    <submittedName>
        <fullName evidence="1">Uncharacterized protein</fullName>
    </submittedName>
</protein>
<organism evidence="1 2">
    <name type="scientific">Planctomicrobium piriforme</name>
    <dbReference type="NCBI Taxonomy" id="1576369"/>
    <lineage>
        <taxon>Bacteria</taxon>
        <taxon>Pseudomonadati</taxon>
        <taxon>Planctomycetota</taxon>
        <taxon>Planctomycetia</taxon>
        <taxon>Planctomycetales</taxon>
        <taxon>Planctomycetaceae</taxon>
        <taxon>Planctomicrobium</taxon>
    </lineage>
</organism>
<name>A0A1I3R770_9PLAN</name>
<gene>
    <name evidence="1" type="ORF">SAMN05421753_1209</name>
</gene>
<dbReference type="AlphaFoldDB" id="A0A1I3R770"/>
<evidence type="ECO:0000313" key="1">
    <source>
        <dbReference type="EMBL" id="SFJ41509.1"/>
    </source>
</evidence>
<keyword evidence="2" id="KW-1185">Reference proteome</keyword>
<dbReference type="Proteomes" id="UP000199518">
    <property type="component" value="Unassembled WGS sequence"/>
</dbReference>
<accession>A0A1I3R770</accession>
<dbReference type="EMBL" id="FOQD01000020">
    <property type="protein sequence ID" value="SFJ41509.1"/>
    <property type="molecule type" value="Genomic_DNA"/>
</dbReference>
<dbReference type="STRING" id="1576369.SAMN05421753_1209"/>
<proteinExistence type="predicted"/>